<evidence type="ECO:0000313" key="1">
    <source>
        <dbReference type="EMBL" id="SEI69878.1"/>
    </source>
</evidence>
<sequence length="262" mass="29154">MKHLFKIAVFSSVFFMGCQDNQDVTTVDPETEKSALSEIARLEKESGITFAKKQLTLTDPSGLNKVTLQVASKDASALDEYLNSNELSIEGISQKEYQDMAKHKVQYSQTKENSSVPSESNNASIITEATFVQLTDSFRGYRLNVKHKVSLASGKGARVQANVETKHVSDKFPEYIELTFRSGTSSNASVQIAINLKQQWNTPFNPTDGWHTYGYGGTRPIPYLAFIDGVYKAEVKVIRNTDHDVSVNGIFVPFYSVAFIQN</sequence>
<dbReference type="RefSeq" id="WP_090334810.1">
    <property type="nucleotide sequence ID" value="NZ_FNXY01000003.1"/>
</dbReference>
<protein>
    <submittedName>
        <fullName evidence="1">Uncharacterized protein</fullName>
    </submittedName>
</protein>
<organism evidence="1 2">
    <name type="scientific">Dyadobacter koreensis</name>
    <dbReference type="NCBI Taxonomy" id="408657"/>
    <lineage>
        <taxon>Bacteria</taxon>
        <taxon>Pseudomonadati</taxon>
        <taxon>Bacteroidota</taxon>
        <taxon>Cytophagia</taxon>
        <taxon>Cytophagales</taxon>
        <taxon>Spirosomataceae</taxon>
        <taxon>Dyadobacter</taxon>
    </lineage>
</organism>
<gene>
    <name evidence="1" type="ORF">SAMN04487995_1766</name>
</gene>
<dbReference type="AlphaFoldDB" id="A0A1H6SPM0"/>
<keyword evidence="2" id="KW-1185">Reference proteome</keyword>
<evidence type="ECO:0000313" key="2">
    <source>
        <dbReference type="Proteomes" id="UP000199532"/>
    </source>
</evidence>
<proteinExistence type="predicted"/>
<name>A0A1H6SPM0_9BACT</name>
<dbReference type="PROSITE" id="PS51257">
    <property type="entry name" value="PROKAR_LIPOPROTEIN"/>
    <property type="match status" value="1"/>
</dbReference>
<dbReference type="STRING" id="408657.SAMN04487995_1766"/>
<dbReference type="Proteomes" id="UP000199532">
    <property type="component" value="Unassembled WGS sequence"/>
</dbReference>
<reference evidence="1 2" key="1">
    <citation type="submission" date="2016-10" db="EMBL/GenBank/DDBJ databases">
        <authorList>
            <person name="de Groot N.N."/>
        </authorList>
    </citation>
    <scope>NUCLEOTIDE SEQUENCE [LARGE SCALE GENOMIC DNA]</scope>
    <source>
        <strain evidence="1 2">DSM 19938</strain>
    </source>
</reference>
<dbReference type="EMBL" id="FNXY01000003">
    <property type="protein sequence ID" value="SEI69878.1"/>
    <property type="molecule type" value="Genomic_DNA"/>
</dbReference>
<accession>A0A1H6SPM0</accession>